<dbReference type="PANTHER" id="PTHR30294">
    <property type="entry name" value="MEMBRANE COMPONENT OF ABC TRANSPORTER YHHJ-RELATED"/>
    <property type="match status" value="1"/>
</dbReference>
<evidence type="ECO:0000256" key="2">
    <source>
        <dbReference type="ARBA" id="ARBA00022475"/>
    </source>
</evidence>
<protein>
    <submittedName>
        <fullName evidence="8">ABC transporter permease</fullName>
    </submittedName>
</protein>
<keyword evidence="4 6" id="KW-1133">Transmembrane helix</keyword>
<feature type="transmembrane region" description="Helical" evidence="6">
    <location>
        <begin position="256"/>
        <end position="278"/>
    </location>
</feature>
<name>A0ABQ3UJK8_9CHLR</name>
<dbReference type="InterPro" id="IPR051449">
    <property type="entry name" value="ABC-2_transporter_component"/>
</dbReference>
<organism evidence="8 9">
    <name type="scientific">Ktedonobacter robiniae</name>
    <dbReference type="NCBI Taxonomy" id="2778365"/>
    <lineage>
        <taxon>Bacteria</taxon>
        <taxon>Bacillati</taxon>
        <taxon>Chloroflexota</taxon>
        <taxon>Ktedonobacteria</taxon>
        <taxon>Ktedonobacterales</taxon>
        <taxon>Ktedonobacteraceae</taxon>
        <taxon>Ktedonobacter</taxon>
    </lineage>
</organism>
<evidence type="ECO:0000313" key="8">
    <source>
        <dbReference type="EMBL" id="GHO52909.1"/>
    </source>
</evidence>
<evidence type="ECO:0000256" key="6">
    <source>
        <dbReference type="SAM" id="Phobius"/>
    </source>
</evidence>
<sequence length="376" mass="40450">MNMNLRSTLAIARKDALDIILNKTTLFALLTPLFIALLYALFLVVFGQHNTEILVYNPGNSQVERAVSSYFDKAKVTHVNSSQEVTAAFGPDGSHKDSPYAVGLIIPDNFEQQIAQGQKPEVTLYMNNDQGAGTQQRGALASIITAYVTTLKDPHPLDLKMAMINPPKSEVAVEDILQSMFGALGLLMSFITGISVVSSLLVEEKEKKTLRMLMVSPATFTDVIMAKLLVGLGYQLLLSIVVALTLQTLTGNVPLLLVFILLGSCLALAFGLLAGCIFQTNNAVGVFNGVGSMFFFVPGIFAGGIMGNLLQNTPATQVMKFIPTYYLSDGIFKALNNQGWNASILLDAGILLGSIAVLFALAAWLLRRQASVVALI</sequence>
<gene>
    <name evidence="8" type="ORF">KSB_13840</name>
</gene>
<evidence type="ECO:0000256" key="5">
    <source>
        <dbReference type="ARBA" id="ARBA00023136"/>
    </source>
</evidence>
<feature type="domain" description="ABC-2 type transporter transmembrane" evidence="7">
    <location>
        <begin position="23"/>
        <end position="364"/>
    </location>
</feature>
<feature type="transmembrane region" description="Helical" evidence="6">
    <location>
        <begin position="290"/>
        <end position="310"/>
    </location>
</feature>
<keyword evidence="9" id="KW-1185">Reference proteome</keyword>
<dbReference type="RefSeq" id="WP_201369770.1">
    <property type="nucleotide sequence ID" value="NZ_BNJG01000001.1"/>
</dbReference>
<comment type="subcellular location">
    <subcellularLocation>
        <location evidence="1">Cell membrane</location>
        <topology evidence="1">Multi-pass membrane protein</topology>
    </subcellularLocation>
</comment>
<accession>A0ABQ3UJK8</accession>
<evidence type="ECO:0000259" key="7">
    <source>
        <dbReference type="Pfam" id="PF12698"/>
    </source>
</evidence>
<keyword evidence="2" id="KW-1003">Cell membrane</keyword>
<dbReference type="EMBL" id="BNJG01000001">
    <property type="protein sequence ID" value="GHO52909.1"/>
    <property type="molecule type" value="Genomic_DNA"/>
</dbReference>
<feature type="transmembrane region" description="Helical" evidence="6">
    <location>
        <begin position="176"/>
        <end position="202"/>
    </location>
</feature>
<dbReference type="InterPro" id="IPR013525">
    <property type="entry name" value="ABC2_TM"/>
</dbReference>
<comment type="caution">
    <text evidence="8">The sequence shown here is derived from an EMBL/GenBank/DDBJ whole genome shotgun (WGS) entry which is preliminary data.</text>
</comment>
<evidence type="ECO:0000256" key="3">
    <source>
        <dbReference type="ARBA" id="ARBA00022692"/>
    </source>
</evidence>
<dbReference type="Pfam" id="PF12698">
    <property type="entry name" value="ABC2_membrane_3"/>
    <property type="match status" value="1"/>
</dbReference>
<evidence type="ECO:0000256" key="4">
    <source>
        <dbReference type="ARBA" id="ARBA00022989"/>
    </source>
</evidence>
<proteinExistence type="predicted"/>
<keyword evidence="3 6" id="KW-0812">Transmembrane</keyword>
<feature type="transmembrane region" description="Helical" evidence="6">
    <location>
        <begin position="344"/>
        <end position="366"/>
    </location>
</feature>
<dbReference type="PANTHER" id="PTHR30294:SF29">
    <property type="entry name" value="MULTIDRUG ABC TRANSPORTER PERMEASE YBHS-RELATED"/>
    <property type="match status" value="1"/>
</dbReference>
<evidence type="ECO:0000256" key="1">
    <source>
        <dbReference type="ARBA" id="ARBA00004651"/>
    </source>
</evidence>
<dbReference type="Proteomes" id="UP000654345">
    <property type="component" value="Unassembled WGS sequence"/>
</dbReference>
<reference evidence="8 9" key="1">
    <citation type="journal article" date="2021" name="Int. J. Syst. Evol. Microbiol.">
        <title>Reticulibacter mediterranei gen. nov., sp. nov., within the new family Reticulibacteraceae fam. nov., and Ktedonospora formicarum gen. nov., sp. nov., Ktedonobacter robiniae sp. nov., Dictyobacter formicarum sp. nov. and Dictyobacter arantiisoli sp. nov., belonging to the class Ktedonobacteria.</title>
        <authorList>
            <person name="Yabe S."/>
            <person name="Zheng Y."/>
            <person name="Wang C.M."/>
            <person name="Sakai Y."/>
            <person name="Abe K."/>
            <person name="Yokota A."/>
            <person name="Donadio S."/>
            <person name="Cavaletti L."/>
            <person name="Monciardini P."/>
        </authorList>
    </citation>
    <scope>NUCLEOTIDE SEQUENCE [LARGE SCALE GENOMIC DNA]</scope>
    <source>
        <strain evidence="8 9">SOSP1-30</strain>
    </source>
</reference>
<feature type="transmembrane region" description="Helical" evidence="6">
    <location>
        <begin position="223"/>
        <end position="244"/>
    </location>
</feature>
<feature type="transmembrane region" description="Helical" evidence="6">
    <location>
        <begin position="20"/>
        <end position="46"/>
    </location>
</feature>
<dbReference type="Gene3D" id="3.40.1710.10">
    <property type="entry name" value="abc type-2 transporter like domain"/>
    <property type="match status" value="1"/>
</dbReference>
<evidence type="ECO:0000313" key="9">
    <source>
        <dbReference type="Proteomes" id="UP000654345"/>
    </source>
</evidence>
<keyword evidence="5 6" id="KW-0472">Membrane</keyword>